<keyword evidence="1" id="KW-0732">Signal</keyword>
<name>A0A6M0QWI7_9RHOB</name>
<protein>
    <submittedName>
        <fullName evidence="3">ABC transporter substrate-binding protein</fullName>
    </submittedName>
</protein>
<dbReference type="Pfam" id="PF04069">
    <property type="entry name" value="OpuAC"/>
    <property type="match status" value="1"/>
</dbReference>
<dbReference type="Gene3D" id="3.40.190.100">
    <property type="entry name" value="Glycine betaine-binding periplasmic protein, domain 2"/>
    <property type="match status" value="1"/>
</dbReference>
<feature type="chain" id="PRO_5026795172" evidence="1">
    <location>
        <begin position="30"/>
        <end position="315"/>
    </location>
</feature>
<dbReference type="RefSeq" id="WP_164627545.1">
    <property type="nucleotide sequence ID" value="NZ_JAAIVJ010000013.1"/>
</dbReference>
<dbReference type="Proteomes" id="UP000477782">
    <property type="component" value="Unassembled WGS sequence"/>
</dbReference>
<dbReference type="SUPFAM" id="SSF53850">
    <property type="entry name" value="Periplasmic binding protein-like II"/>
    <property type="match status" value="1"/>
</dbReference>
<reference evidence="3 4" key="1">
    <citation type="submission" date="2020-02" db="EMBL/GenBank/DDBJ databases">
        <authorList>
            <person name="Chen W.-M."/>
        </authorList>
    </citation>
    <scope>NUCLEOTIDE SEQUENCE [LARGE SCALE GENOMIC DNA]</scope>
    <source>
        <strain evidence="3 4">KMS-5</strain>
    </source>
</reference>
<dbReference type="CDD" id="cd13643">
    <property type="entry name" value="PBP2_BCP_2"/>
    <property type="match status" value="1"/>
</dbReference>
<dbReference type="Gene3D" id="3.10.105.10">
    <property type="entry name" value="Dipeptide-binding Protein, Domain 3"/>
    <property type="match status" value="1"/>
</dbReference>
<comment type="caution">
    <text evidence="3">The sequence shown here is derived from an EMBL/GenBank/DDBJ whole genome shotgun (WGS) entry which is preliminary data.</text>
</comment>
<dbReference type="GO" id="GO:0022857">
    <property type="term" value="F:transmembrane transporter activity"/>
    <property type="evidence" value="ECO:0007669"/>
    <property type="project" value="InterPro"/>
</dbReference>
<gene>
    <name evidence="3" type="ORF">G4Z14_15960</name>
</gene>
<evidence type="ECO:0000259" key="2">
    <source>
        <dbReference type="Pfam" id="PF04069"/>
    </source>
</evidence>
<organism evidence="3 4">
    <name type="scientific">Tabrizicola oligotrophica</name>
    <dbReference type="NCBI Taxonomy" id="2710650"/>
    <lineage>
        <taxon>Bacteria</taxon>
        <taxon>Pseudomonadati</taxon>
        <taxon>Pseudomonadota</taxon>
        <taxon>Alphaproteobacteria</taxon>
        <taxon>Rhodobacterales</taxon>
        <taxon>Paracoccaceae</taxon>
        <taxon>Tabrizicola</taxon>
    </lineage>
</organism>
<dbReference type="AlphaFoldDB" id="A0A6M0QWI7"/>
<dbReference type="Gene3D" id="3.40.190.10">
    <property type="entry name" value="Periplasmic binding protein-like II"/>
    <property type="match status" value="1"/>
</dbReference>
<proteinExistence type="predicted"/>
<dbReference type="InterPro" id="IPR007210">
    <property type="entry name" value="ABC_Gly_betaine_transp_sub-bd"/>
</dbReference>
<evidence type="ECO:0000313" key="4">
    <source>
        <dbReference type="Proteomes" id="UP000477782"/>
    </source>
</evidence>
<dbReference type="EMBL" id="JAAIVJ010000013">
    <property type="protein sequence ID" value="NEY91790.1"/>
    <property type="molecule type" value="Genomic_DNA"/>
</dbReference>
<feature type="signal peptide" evidence="1">
    <location>
        <begin position="1"/>
        <end position="29"/>
    </location>
</feature>
<keyword evidence="4" id="KW-1185">Reference proteome</keyword>
<accession>A0A6M0QWI7</accession>
<feature type="domain" description="ABC-type glycine betaine transport system substrate-binding" evidence="2">
    <location>
        <begin position="38"/>
        <end position="301"/>
    </location>
</feature>
<evidence type="ECO:0000256" key="1">
    <source>
        <dbReference type="SAM" id="SignalP"/>
    </source>
</evidence>
<dbReference type="GO" id="GO:0043190">
    <property type="term" value="C:ATP-binding cassette (ABC) transporter complex"/>
    <property type="evidence" value="ECO:0007669"/>
    <property type="project" value="InterPro"/>
</dbReference>
<sequence>MTRLTSLPTTTGRALLAGIAVLSALPSQAAELGAADETIQMAMLEWTGNNISTQIAGRILEKAGYKVEYVTAGNFPQFSGLSDGTLDASVEIWMMNVGDVYPKALESGLIENIGTLGLRSREGWIYTKATAEACPGLPDWHALMEPACVAALATPDTLPNGRFLDYPADWGARSANMLADNAMPYTAIPAGSEGAMVAELRAAAAGNTPLLMTFWEPHFVLADVEVGWVDMPPCDQANLERCIVPPPVDKVVWAGMKDKWPAAYGILTDFRMDTDQQQQMMLAVSEKGESLQAVADKWIAENEAVWRPWVDANVK</sequence>
<evidence type="ECO:0000313" key="3">
    <source>
        <dbReference type="EMBL" id="NEY91790.1"/>
    </source>
</evidence>